<evidence type="ECO:0000313" key="10">
    <source>
        <dbReference type="EMBL" id="AGH17036.1"/>
    </source>
</evidence>
<comment type="subcellular location">
    <subcellularLocation>
        <location evidence="1 5">Bacterial flagellum basal body</location>
    </subcellularLocation>
</comment>
<dbReference type="Pfam" id="PF06429">
    <property type="entry name" value="Flg_bbr_C"/>
    <property type="match status" value="1"/>
</dbReference>
<protein>
    <recommendedName>
        <fullName evidence="3">Flagellar hook protein FlgE</fullName>
    </recommendedName>
</protein>
<dbReference type="InterPro" id="IPR019776">
    <property type="entry name" value="Flagellar_basal_body_rod_CS"/>
</dbReference>
<feature type="domain" description="Flagellar basal body rod protein N-terminal" evidence="6">
    <location>
        <begin position="7"/>
        <end position="37"/>
    </location>
</feature>
<evidence type="ECO:0000259" key="7">
    <source>
        <dbReference type="Pfam" id="PF06429"/>
    </source>
</evidence>
<keyword evidence="10" id="KW-0966">Cell projection</keyword>
<evidence type="ECO:0000259" key="8">
    <source>
        <dbReference type="Pfam" id="PF07559"/>
    </source>
</evidence>
<feature type="domain" description="Flagellar hook protein FlgE D2" evidence="8">
    <location>
        <begin position="167"/>
        <end position="301"/>
    </location>
</feature>
<dbReference type="NCBIfam" id="TIGR03506">
    <property type="entry name" value="FlgEFG_subfam"/>
    <property type="match status" value="1"/>
</dbReference>
<dbReference type="Proteomes" id="UP000011820">
    <property type="component" value="Chromosome"/>
</dbReference>
<feature type="domain" description="Flagellar hook protein FlgE/F/G-like D1" evidence="9">
    <location>
        <begin position="84"/>
        <end position="126"/>
    </location>
</feature>
<keyword evidence="4 5" id="KW-0975">Bacterial flagellum</keyword>
<dbReference type="RefSeq" id="WP_015452633.1">
    <property type="nucleotide sequence ID" value="NC_020549.1"/>
</dbReference>
<name>A0ABM5NFS8_LIBAS</name>
<dbReference type="Pfam" id="PF22692">
    <property type="entry name" value="LlgE_F_G_D1"/>
    <property type="match status" value="1"/>
</dbReference>
<dbReference type="InterPro" id="IPR037058">
    <property type="entry name" value="Falgellar_hook_FlgE_sf"/>
</dbReference>
<evidence type="ECO:0000259" key="6">
    <source>
        <dbReference type="Pfam" id="PF00460"/>
    </source>
</evidence>
<evidence type="ECO:0000256" key="5">
    <source>
        <dbReference type="RuleBase" id="RU362116"/>
    </source>
</evidence>
<dbReference type="EMBL" id="CP004005">
    <property type="protein sequence ID" value="AGH17036.1"/>
    <property type="molecule type" value="Genomic_DNA"/>
</dbReference>
<evidence type="ECO:0000256" key="3">
    <source>
        <dbReference type="ARBA" id="ARBA00019015"/>
    </source>
</evidence>
<evidence type="ECO:0000256" key="4">
    <source>
        <dbReference type="ARBA" id="ARBA00023143"/>
    </source>
</evidence>
<proteinExistence type="inferred from homology"/>
<dbReference type="InterPro" id="IPR001444">
    <property type="entry name" value="Flag_bb_rod_N"/>
</dbReference>
<dbReference type="InterPro" id="IPR037925">
    <property type="entry name" value="FlgE/F/G-like"/>
</dbReference>
<dbReference type="InterPro" id="IPR020013">
    <property type="entry name" value="Flagellar_FlgE/F/G"/>
</dbReference>
<evidence type="ECO:0000259" key="9">
    <source>
        <dbReference type="Pfam" id="PF22692"/>
    </source>
</evidence>
<dbReference type="InterPro" id="IPR011491">
    <property type="entry name" value="FlgE_D2"/>
</dbReference>
<reference evidence="10 11" key="1">
    <citation type="journal article" date="2013" name="Genome Announc.">
        <title>Complete Genome Sequence of a Chinese Strain of 'Candidatus Liberibacter asiaticus'.</title>
        <authorList>
            <person name="Lin H."/>
            <person name="Han C.S."/>
            <person name="Liu B."/>
            <person name="Lou B."/>
            <person name="Bai X."/>
            <person name="Deng C."/>
            <person name="Civerolo E.L."/>
            <person name="Gupta G."/>
        </authorList>
    </citation>
    <scope>NUCLEOTIDE SEQUENCE [LARGE SCALE GENOMIC DNA]</scope>
    <source>
        <strain evidence="11">gxpsy</strain>
    </source>
</reference>
<dbReference type="SUPFAM" id="SSF117143">
    <property type="entry name" value="Flagellar hook protein flgE"/>
    <property type="match status" value="1"/>
</dbReference>
<dbReference type="Pfam" id="PF00460">
    <property type="entry name" value="Flg_bb_rod"/>
    <property type="match status" value="1"/>
</dbReference>
<gene>
    <name evidence="10" type="primary">flgE</name>
    <name evidence="10" type="ORF">WSI_03330</name>
</gene>
<dbReference type="InterPro" id="IPR053967">
    <property type="entry name" value="LlgE_F_G-like_D1"/>
</dbReference>
<evidence type="ECO:0000256" key="2">
    <source>
        <dbReference type="ARBA" id="ARBA00009677"/>
    </source>
</evidence>
<evidence type="ECO:0000256" key="1">
    <source>
        <dbReference type="ARBA" id="ARBA00004117"/>
    </source>
</evidence>
<dbReference type="GeneID" id="93077031"/>
<dbReference type="Gene3D" id="2.60.98.20">
    <property type="entry name" value="Flagellar hook protein FlgE"/>
    <property type="match status" value="1"/>
</dbReference>
<dbReference type="Pfam" id="PF07559">
    <property type="entry name" value="FlgE_D2"/>
    <property type="match status" value="1"/>
</dbReference>
<keyword evidence="10" id="KW-0969">Cilium</keyword>
<dbReference type="PANTHER" id="PTHR30435">
    <property type="entry name" value="FLAGELLAR PROTEIN"/>
    <property type="match status" value="1"/>
</dbReference>
<organism evidence="10 11">
    <name type="scientific">Candidatus Liberibacter asiaticus str. gxpsy</name>
    <dbReference type="NCBI Taxonomy" id="1174529"/>
    <lineage>
        <taxon>Bacteria</taxon>
        <taxon>Pseudomonadati</taxon>
        <taxon>Pseudomonadota</taxon>
        <taxon>Alphaproteobacteria</taxon>
        <taxon>Hyphomicrobiales</taxon>
        <taxon>Rhizobiaceae</taxon>
        <taxon>Liberibacter</taxon>
    </lineage>
</organism>
<accession>A0ABM5NFS8</accession>
<evidence type="ECO:0000313" key="11">
    <source>
        <dbReference type="Proteomes" id="UP000011820"/>
    </source>
</evidence>
<dbReference type="PROSITE" id="PS00588">
    <property type="entry name" value="FLAGELLA_BB_ROD"/>
    <property type="match status" value="1"/>
</dbReference>
<feature type="domain" description="Flagellar basal-body/hook protein C-terminal" evidence="7">
    <location>
        <begin position="375"/>
        <end position="419"/>
    </location>
</feature>
<sequence length="421" mass="45542">MGILGSMKTAMSGMDAQSNRVSAVSDNIANVDTVGYKRTAIAFSSLVFPSTSNSYVSGGLEISTKDMISEQGSLMHTASNTDLAIQGKGFFIVKGRDNVNCLTRAGDFHINNEGFLENVAGGVLLGYPLKNASAPLIVNSFQGLERINVKHAELSAMPTTTGFISNNLDKNATIITPDKTPKHNGRDAEYTHKSSFAAYDTLGSSVVYDVYYTKTGDKKWEVSIFRQDQSTNNSFPYNVAPLNTVEVSFDPVTGYLANSSHKAISFNDNTSGIDQQITIDISKTTQLAGGFIPQKSEINGHAPGKPKDFSVSKDGYVDIIYDDGTRVPIYRLAIATVPSEDNLKLFDGNTYLPTRDSGDISIGFPGHNQHGEIFSGALETANVDIASELTELIEAQRNYAVNSKVFQTGSDFMDILISLKR</sequence>
<keyword evidence="11" id="KW-1185">Reference proteome</keyword>
<dbReference type="InterPro" id="IPR010930">
    <property type="entry name" value="Flg_bb/hook_C_dom"/>
</dbReference>
<keyword evidence="10" id="KW-0282">Flagellum</keyword>
<dbReference type="PANTHER" id="PTHR30435:SF19">
    <property type="entry name" value="FLAGELLAR BASAL-BODY ROD PROTEIN FLGG"/>
    <property type="match status" value="1"/>
</dbReference>
<comment type="similarity">
    <text evidence="2 5">Belongs to the flagella basal body rod proteins family.</text>
</comment>